<keyword evidence="2" id="KW-0472">Membrane</keyword>
<protein>
    <submittedName>
        <fullName evidence="3">Uncharacterized protein</fullName>
    </submittedName>
</protein>
<keyword evidence="2" id="KW-1133">Transmembrane helix</keyword>
<keyword evidence="2" id="KW-0812">Transmembrane</keyword>
<evidence type="ECO:0000313" key="3">
    <source>
        <dbReference type="EMBL" id="CAD1848220.1"/>
    </source>
</evidence>
<proteinExistence type="predicted"/>
<dbReference type="EMBL" id="CAJEUB010000073">
    <property type="protein sequence ID" value="CAD1848220.1"/>
    <property type="molecule type" value="Genomic_DNA"/>
</dbReference>
<gene>
    <name evidence="3" type="ORF">CB5_LOCUS31431</name>
</gene>
<organism evidence="3">
    <name type="scientific">Ananas comosus var. bracteatus</name>
    <name type="common">red pineapple</name>
    <dbReference type="NCBI Taxonomy" id="296719"/>
    <lineage>
        <taxon>Eukaryota</taxon>
        <taxon>Viridiplantae</taxon>
        <taxon>Streptophyta</taxon>
        <taxon>Embryophyta</taxon>
        <taxon>Tracheophyta</taxon>
        <taxon>Spermatophyta</taxon>
        <taxon>Magnoliopsida</taxon>
        <taxon>Liliopsida</taxon>
        <taxon>Poales</taxon>
        <taxon>Bromeliaceae</taxon>
        <taxon>Bromelioideae</taxon>
        <taxon>Ananas</taxon>
    </lineage>
</organism>
<feature type="compositionally biased region" description="Gly residues" evidence="1">
    <location>
        <begin position="225"/>
        <end position="238"/>
    </location>
</feature>
<reference evidence="3" key="1">
    <citation type="submission" date="2020-07" db="EMBL/GenBank/DDBJ databases">
        <authorList>
            <person name="Lin J."/>
        </authorList>
    </citation>
    <scope>NUCLEOTIDE SEQUENCE</scope>
</reference>
<name>A0A6V7QY75_ANACO</name>
<accession>A0A6V7QY75</accession>
<dbReference type="AlphaFoldDB" id="A0A6V7QY75"/>
<feature type="compositionally biased region" description="Basic and acidic residues" evidence="1">
    <location>
        <begin position="189"/>
        <end position="202"/>
    </location>
</feature>
<feature type="transmembrane region" description="Helical" evidence="2">
    <location>
        <begin position="143"/>
        <end position="162"/>
    </location>
</feature>
<feature type="region of interest" description="Disordered" evidence="1">
    <location>
        <begin position="184"/>
        <end position="238"/>
    </location>
</feature>
<sequence length="301" mass="31435">MVSASSPTTKRSKHWQCMRGTSATHTLVSAPDEVTAVKISSGLFRPPPIQSGFLWFRLGISSNRWRARCEEETYGDAAELGEARRDAQQSSVEFGKDAVETRRSLVELDGGAQRSSVERAWVARHRRAEEGDELPPREQLQELPRVLVLLLIAGVVVAVAVVSRRGRVVGDRAVQSLAQGFVAGGSRTASKERAHEGRREQVDGGAGGSDDAVDGVGEHEEHDGLGAGGLGAGGGRRGAGGANDDALGGGVVSGLLESRHGAVDEDDGIIARAAEAGVDAAGDGAASSATSSTSRPWLSRR</sequence>
<feature type="compositionally biased region" description="Low complexity" evidence="1">
    <location>
        <begin position="278"/>
        <end position="295"/>
    </location>
</feature>
<feature type="region of interest" description="Disordered" evidence="1">
    <location>
        <begin position="278"/>
        <end position="301"/>
    </location>
</feature>
<evidence type="ECO:0000256" key="2">
    <source>
        <dbReference type="SAM" id="Phobius"/>
    </source>
</evidence>
<evidence type="ECO:0000256" key="1">
    <source>
        <dbReference type="SAM" id="MobiDB-lite"/>
    </source>
</evidence>